<dbReference type="Gene3D" id="1.10.1410.10">
    <property type="match status" value="1"/>
</dbReference>
<dbReference type="EC" id="2.7.7.19" evidence="2"/>
<evidence type="ECO:0000256" key="2">
    <source>
        <dbReference type="ARBA" id="ARBA00012388"/>
    </source>
</evidence>
<feature type="region of interest" description="Disordered" evidence="5">
    <location>
        <begin position="352"/>
        <end position="469"/>
    </location>
</feature>
<feature type="compositionally biased region" description="Low complexity" evidence="5">
    <location>
        <begin position="411"/>
        <end position="421"/>
    </location>
</feature>
<feature type="compositionally biased region" description="Basic and acidic residues" evidence="5">
    <location>
        <begin position="366"/>
        <end position="382"/>
    </location>
</feature>
<sequence>MDAPWSSKDTLSIKDRVSRLSREIIDFEEYIKPTKTEKLNRDTLLYCITQLVESLWPNNYQITAFGSSVTGLQFPASDIDINIDFEQLPKNNVIDVLKIIRKKAIAQRLFSFNNTRLAANAKVPVFMGEDDNGVSIDITVQNECFSSDRTAAWITEYPALKPLFMVLKQAIANCRVSSLPQFEPLSAKTAGLASYSLVCMIVSYLQLQVPDTLKPSDPNYYGALLMGFLNFYSQFPSTSTAISLTGDGAYLSKSECPIPLDTKSGKLTIVDPDVEGINVARSTLRFDTIQLIFGKALDNLRKRIASSSKNESILSSIIKVEKHYYGDPRREGHRFKLLQTWIDTGAPAVKHRGFNRRRGGIVHKAGGGDRQEPIQRHRDDSRTNPYSRSNPYERRTISNSRVSYERRESIGSRSSTSSPYRQPGYSKMLDQHDHNSREYERHKRNNNTHLAEHYREKSERSQKKRRYRD</sequence>
<organism evidence="8 9">
    <name type="scientific">Mucor circinelloides f. lusitanicus</name>
    <name type="common">Mucor racemosus var. lusitanicus</name>
    <dbReference type="NCBI Taxonomy" id="29924"/>
    <lineage>
        <taxon>Eukaryota</taxon>
        <taxon>Fungi</taxon>
        <taxon>Fungi incertae sedis</taxon>
        <taxon>Mucoromycota</taxon>
        <taxon>Mucoromycotina</taxon>
        <taxon>Mucoromycetes</taxon>
        <taxon>Mucorales</taxon>
        <taxon>Mucorineae</taxon>
        <taxon>Mucoraceae</taxon>
        <taxon>Mucor</taxon>
    </lineage>
</organism>
<dbReference type="SUPFAM" id="SSF81631">
    <property type="entry name" value="PAP/OAS1 substrate-binding domain"/>
    <property type="match status" value="1"/>
</dbReference>
<feature type="compositionally biased region" description="Basic and acidic residues" evidence="5">
    <location>
        <begin position="429"/>
        <end position="441"/>
    </location>
</feature>
<evidence type="ECO:0000259" key="6">
    <source>
        <dbReference type="Pfam" id="PF03828"/>
    </source>
</evidence>
<evidence type="ECO:0000256" key="4">
    <source>
        <dbReference type="ARBA" id="ARBA00022842"/>
    </source>
</evidence>
<feature type="domain" description="PAP-associated" evidence="6">
    <location>
        <begin position="222"/>
        <end position="272"/>
    </location>
</feature>
<dbReference type="GO" id="GO:0031123">
    <property type="term" value="P:RNA 3'-end processing"/>
    <property type="evidence" value="ECO:0007669"/>
    <property type="project" value="TreeGrafter"/>
</dbReference>
<dbReference type="InterPro" id="IPR043519">
    <property type="entry name" value="NT_sf"/>
</dbReference>
<dbReference type="GO" id="GO:0031499">
    <property type="term" value="C:TRAMP complex"/>
    <property type="evidence" value="ECO:0007669"/>
    <property type="project" value="TreeGrafter"/>
</dbReference>
<comment type="similarity">
    <text evidence="1">Belongs to the DNA polymerase type-B-like family.</text>
</comment>
<dbReference type="PANTHER" id="PTHR23092">
    <property type="entry name" value="POLY(A) RNA POLYMERASE"/>
    <property type="match status" value="1"/>
</dbReference>
<dbReference type="InterPro" id="IPR054708">
    <property type="entry name" value="MTPAP-like_central"/>
</dbReference>
<accession>A0A8H4BT12</accession>
<dbReference type="Proteomes" id="UP000469890">
    <property type="component" value="Unassembled WGS sequence"/>
</dbReference>
<evidence type="ECO:0000313" key="8">
    <source>
        <dbReference type="EMBL" id="KAF1807043.1"/>
    </source>
</evidence>
<evidence type="ECO:0000256" key="5">
    <source>
        <dbReference type="SAM" id="MobiDB-lite"/>
    </source>
</evidence>
<feature type="compositionally biased region" description="Basic and acidic residues" evidence="5">
    <location>
        <begin position="450"/>
        <end position="461"/>
    </location>
</feature>
<dbReference type="SUPFAM" id="SSF81301">
    <property type="entry name" value="Nucleotidyltransferase"/>
    <property type="match status" value="1"/>
</dbReference>
<proteinExistence type="inferred from homology"/>
<evidence type="ECO:0000256" key="1">
    <source>
        <dbReference type="ARBA" id="ARBA00008593"/>
    </source>
</evidence>
<protein>
    <recommendedName>
        <fullName evidence="2">polynucleotide adenylyltransferase</fullName>
        <ecNumber evidence="2">2.7.7.19</ecNumber>
    </recommendedName>
</protein>
<evidence type="ECO:0000259" key="7">
    <source>
        <dbReference type="Pfam" id="PF22600"/>
    </source>
</evidence>
<dbReference type="GO" id="GO:0043634">
    <property type="term" value="P:polyadenylation-dependent ncRNA catabolic process"/>
    <property type="evidence" value="ECO:0007669"/>
    <property type="project" value="TreeGrafter"/>
</dbReference>
<dbReference type="GO" id="GO:1990817">
    <property type="term" value="F:poly(A) RNA polymerase activity"/>
    <property type="evidence" value="ECO:0007669"/>
    <property type="project" value="UniProtKB-EC"/>
</dbReference>
<feature type="domain" description="Poly(A) RNA polymerase mitochondrial-like central palm" evidence="7">
    <location>
        <begin position="20"/>
        <end position="143"/>
    </location>
</feature>
<dbReference type="GO" id="GO:0046872">
    <property type="term" value="F:metal ion binding"/>
    <property type="evidence" value="ECO:0007669"/>
    <property type="project" value="UniProtKB-KW"/>
</dbReference>
<dbReference type="InterPro" id="IPR045862">
    <property type="entry name" value="Trf4-like"/>
</dbReference>
<dbReference type="AlphaFoldDB" id="A0A8H4BT12"/>
<comment type="caution">
    <text evidence="8">The sequence shown here is derived from an EMBL/GenBank/DDBJ whole genome shotgun (WGS) entry which is preliminary data.</text>
</comment>
<evidence type="ECO:0000313" key="9">
    <source>
        <dbReference type="Proteomes" id="UP000469890"/>
    </source>
</evidence>
<dbReference type="Pfam" id="PF03828">
    <property type="entry name" value="PAP_assoc"/>
    <property type="match status" value="1"/>
</dbReference>
<dbReference type="GO" id="GO:0005730">
    <property type="term" value="C:nucleolus"/>
    <property type="evidence" value="ECO:0007669"/>
    <property type="project" value="TreeGrafter"/>
</dbReference>
<dbReference type="PANTHER" id="PTHR23092:SF15">
    <property type="entry name" value="INACTIVE NON-CANONICAL POLY(A) RNA POLYMERASE PROTEIN TRF4-2-RELATED"/>
    <property type="match status" value="1"/>
</dbReference>
<dbReference type="InterPro" id="IPR002058">
    <property type="entry name" value="PAP_assoc"/>
</dbReference>
<dbReference type="Gene3D" id="3.30.460.10">
    <property type="entry name" value="Beta Polymerase, domain 2"/>
    <property type="match status" value="1"/>
</dbReference>
<name>A0A8H4BT12_MUCCL</name>
<evidence type="ECO:0000256" key="3">
    <source>
        <dbReference type="ARBA" id="ARBA00022723"/>
    </source>
</evidence>
<dbReference type="GO" id="GO:0010605">
    <property type="term" value="P:negative regulation of macromolecule metabolic process"/>
    <property type="evidence" value="ECO:0007669"/>
    <property type="project" value="UniProtKB-ARBA"/>
</dbReference>
<reference evidence="8 9" key="1">
    <citation type="submission" date="2019-09" db="EMBL/GenBank/DDBJ databases">
        <authorList>
            <consortium name="DOE Joint Genome Institute"/>
            <person name="Mondo S.J."/>
            <person name="Navarro-Mendoza M.I."/>
            <person name="Perez-Arques C."/>
            <person name="Panchal S."/>
            <person name="Nicolas F.E."/>
            <person name="Ganguly P."/>
            <person name="Pangilinan J."/>
            <person name="Grigoriev I."/>
            <person name="Heitman J."/>
            <person name="Sanya K."/>
            <person name="Garre V."/>
        </authorList>
    </citation>
    <scope>NUCLEOTIDE SEQUENCE [LARGE SCALE GENOMIC DNA]</scope>
    <source>
        <strain evidence="8 9">MU402</strain>
    </source>
</reference>
<keyword evidence="4" id="KW-0460">Magnesium</keyword>
<dbReference type="EMBL" id="JAAECE010000001">
    <property type="protein sequence ID" value="KAF1807043.1"/>
    <property type="molecule type" value="Genomic_DNA"/>
</dbReference>
<feature type="compositionally biased region" description="Basic residues" evidence="5">
    <location>
        <begin position="352"/>
        <end position="361"/>
    </location>
</feature>
<dbReference type="CDD" id="cd05402">
    <property type="entry name" value="NT_PAP_TUTase"/>
    <property type="match status" value="1"/>
</dbReference>
<keyword evidence="3" id="KW-0479">Metal-binding</keyword>
<dbReference type="GO" id="GO:0003729">
    <property type="term" value="F:mRNA binding"/>
    <property type="evidence" value="ECO:0007669"/>
    <property type="project" value="TreeGrafter"/>
</dbReference>
<dbReference type="Pfam" id="PF22600">
    <property type="entry name" value="MTPAP-like_central"/>
    <property type="match status" value="1"/>
</dbReference>
<gene>
    <name evidence="8" type="ORF">FB192DRAFT_1353554</name>
</gene>